<dbReference type="Proteomes" id="UP000247634">
    <property type="component" value="Chromosome"/>
</dbReference>
<evidence type="ECO:0000313" key="1">
    <source>
        <dbReference type="EMBL" id="AWT46867.1"/>
    </source>
</evidence>
<proteinExistence type="predicted"/>
<evidence type="ECO:0000313" key="2">
    <source>
        <dbReference type="Proteomes" id="UP000247634"/>
    </source>
</evidence>
<protein>
    <submittedName>
        <fullName evidence="1">Uncharacterized protein</fullName>
    </submittedName>
</protein>
<reference evidence="1 2" key="1">
    <citation type="submission" date="2018-06" db="EMBL/GenBank/DDBJ databases">
        <title>The complete genome sequence of a nosiheptide producer Streptomyces actuosus ATCC 25421: deducing the ability of producing a new class III lantibiotics.</title>
        <authorList>
            <person name="Liu W."/>
            <person name="Sun F."/>
            <person name="Hu Y."/>
        </authorList>
    </citation>
    <scope>NUCLEOTIDE SEQUENCE [LARGE SCALE GENOMIC DNA]</scope>
    <source>
        <strain evidence="1 2">ATCC 25421</strain>
    </source>
</reference>
<keyword evidence="2" id="KW-1185">Reference proteome</keyword>
<accession>A0A2U9PBA1</accession>
<name>A0A2U9PBA1_STRAS</name>
<gene>
    <name evidence="1" type="ORF">DMT42_34470</name>
</gene>
<dbReference type="OrthoDB" id="3354731at2"/>
<dbReference type="EMBL" id="CP029788">
    <property type="protein sequence ID" value="AWT46867.1"/>
    <property type="molecule type" value="Genomic_DNA"/>
</dbReference>
<dbReference type="KEGG" id="sact:DMT42_34470"/>
<dbReference type="AlphaFoldDB" id="A0A2U9PBA1"/>
<organism evidence="1 2">
    <name type="scientific">Streptomyces actuosus</name>
    <dbReference type="NCBI Taxonomy" id="1885"/>
    <lineage>
        <taxon>Bacteria</taxon>
        <taxon>Bacillati</taxon>
        <taxon>Actinomycetota</taxon>
        <taxon>Actinomycetes</taxon>
        <taxon>Kitasatosporales</taxon>
        <taxon>Streptomycetaceae</taxon>
        <taxon>Streptomyces</taxon>
    </lineage>
</organism>
<sequence>MKRDADAAGGGLKTLVAPHAGRGYDYLIEACRDTAAGCPGIRSLTHLTNNTVDFAVRAAAAEPFRGALPWDDEVEVEGRPAQRFVRWVLETDATMRQLRTGELMRVLVVTRSGGMQYSRLRDGQYVVGMATSGPDCDAMDTVMNDMATDLRYRLFDLGTEFPGGDPAQHKRALTNHVPLTLQATTRDQEDENRLRGIWPRHLNPYDLHYAAYYRDGTPVCAGDCFEHAELSEALVAVPAQNRRAMYRDLVFRLQASLADLAQILEPLTTDPVERLVLDVQQGAVYLHWLDAAAGAFVVGVTVRQKQVAVAEERLGDLIRDLRRR</sequence>
<dbReference type="RefSeq" id="WP_110634359.1">
    <property type="nucleotide sequence ID" value="NZ_CP029788.1"/>
</dbReference>